<dbReference type="SUPFAM" id="SSF82607">
    <property type="entry name" value="YbaB-like"/>
    <property type="match status" value="1"/>
</dbReference>
<dbReference type="InterPro" id="IPR036894">
    <property type="entry name" value="YbaB-like_sf"/>
</dbReference>
<name>A0ABT7YYY3_9ACTN</name>
<dbReference type="Proteomes" id="UP001171902">
    <property type="component" value="Unassembled WGS sequence"/>
</dbReference>
<dbReference type="InterPro" id="IPR004401">
    <property type="entry name" value="YbaB/EbfC"/>
</dbReference>
<comment type="caution">
    <text evidence="1">The sequence shown here is derived from an EMBL/GenBank/DDBJ whole genome shotgun (WGS) entry which is preliminary data.</text>
</comment>
<evidence type="ECO:0000313" key="1">
    <source>
        <dbReference type="EMBL" id="MDN3243830.1"/>
    </source>
</evidence>
<organism evidence="1 2">
    <name type="scientific">Glycomyces tritici</name>
    <dbReference type="NCBI Taxonomy" id="2665176"/>
    <lineage>
        <taxon>Bacteria</taxon>
        <taxon>Bacillati</taxon>
        <taxon>Actinomycetota</taxon>
        <taxon>Actinomycetes</taxon>
        <taxon>Glycomycetales</taxon>
        <taxon>Glycomycetaceae</taxon>
        <taxon>Glycomyces</taxon>
    </lineage>
</organism>
<dbReference type="Pfam" id="PF02575">
    <property type="entry name" value="YbaB_DNA_bd"/>
    <property type="match status" value="1"/>
</dbReference>
<proteinExistence type="predicted"/>
<dbReference type="RefSeq" id="WP_289960140.1">
    <property type="nucleotide sequence ID" value="NZ_JAUEMJ010000017.1"/>
</dbReference>
<gene>
    <name evidence="1" type="ORF">QWI33_29235</name>
</gene>
<keyword evidence="2" id="KW-1185">Reference proteome</keyword>
<reference evidence="1" key="1">
    <citation type="submission" date="2023-06" db="EMBL/GenBank/DDBJ databases">
        <title>Gycomyces niveus sp.nov., a novel actinomycete isolated from soil in Shouguang.</title>
        <authorList>
            <person name="Yang X."/>
            <person name="Zhao J."/>
        </authorList>
    </citation>
    <scope>NUCLEOTIDE SEQUENCE</scope>
    <source>
        <strain evidence="1">NEAU C2</strain>
    </source>
</reference>
<accession>A0ABT7YYY3</accession>
<dbReference type="EMBL" id="JAUEMJ010000017">
    <property type="protein sequence ID" value="MDN3243830.1"/>
    <property type="molecule type" value="Genomic_DNA"/>
</dbReference>
<sequence length="144" mass="15021">MSPSYPDSSSITDMLSQAVEAAKIGAQAQAERASQTVEVEVAEGRVRVSANLVGKVTVAIVDPRALRLGAEALGEEITAGVNAALDKAREESGTPGEIDLAGLSEKMEQLQQESAQKLRGFMDGLSASHEQIVRTASERLGGGN</sequence>
<protein>
    <submittedName>
        <fullName evidence="1">YbaB/EbfC family nucleoid-associated protein</fullName>
    </submittedName>
</protein>
<evidence type="ECO:0000313" key="2">
    <source>
        <dbReference type="Proteomes" id="UP001171902"/>
    </source>
</evidence>
<dbReference type="Gene3D" id="3.30.1310.10">
    <property type="entry name" value="Nucleoid-associated protein YbaB-like domain"/>
    <property type="match status" value="1"/>
</dbReference>